<comment type="caution">
    <text evidence="2">The sequence shown here is derived from an EMBL/GenBank/DDBJ whole genome shotgun (WGS) entry which is preliminary data.</text>
</comment>
<dbReference type="InterPro" id="IPR009998">
    <property type="entry name" value="YfaZ"/>
</dbReference>
<evidence type="ECO:0000256" key="1">
    <source>
        <dbReference type="SAM" id="SignalP"/>
    </source>
</evidence>
<protein>
    <recommendedName>
        <fullName evidence="4">YfaZ</fullName>
    </recommendedName>
</protein>
<feature type="signal peptide" evidence="1">
    <location>
        <begin position="1"/>
        <end position="22"/>
    </location>
</feature>
<dbReference type="OrthoDB" id="6119976at2"/>
<proteinExistence type="predicted"/>
<evidence type="ECO:0000313" key="3">
    <source>
        <dbReference type="Proteomes" id="UP000280507"/>
    </source>
</evidence>
<evidence type="ECO:0000313" key="2">
    <source>
        <dbReference type="EMBL" id="RNF49990.1"/>
    </source>
</evidence>
<evidence type="ECO:0008006" key="4">
    <source>
        <dbReference type="Google" id="ProtNLM"/>
    </source>
</evidence>
<dbReference type="RefSeq" id="WP_123095973.1">
    <property type="nucleotide sequence ID" value="NZ_RIZG01000006.1"/>
</dbReference>
<accession>A0A3M8Q4X2</accession>
<dbReference type="AlphaFoldDB" id="A0A3M8Q4X2"/>
<dbReference type="Proteomes" id="UP000280507">
    <property type="component" value="Unassembled WGS sequence"/>
</dbReference>
<keyword evidence="3" id="KW-1185">Reference proteome</keyword>
<organism evidence="2 3">
    <name type="scientific">Marinomonas hwangdonensis</name>
    <dbReference type="NCBI Taxonomy" id="1053647"/>
    <lineage>
        <taxon>Bacteria</taxon>
        <taxon>Pseudomonadati</taxon>
        <taxon>Pseudomonadota</taxon>
        <taxon>Gammaproteobacteria</taxon>
        <taxon>Oceanospirillales</taxon>
        <taxon>Oceanospirillaceae</taxon>
        <taxon>Marinomonas</taxon>
    </lineage>
</organism>
<dbReference type="Pfam" id="PF07437">
    <property type="entry name" value="YfaZ"/>
    <property type="match status" value="1"/>
</dbReference>
<keyword evidence="1" id="KW-0732">Signal</keyword>
<reference evidence="2 3" key="1">
    <citation type="journal article" date="2012" name="Int. J. Syst. Evol. Microbiol.">
        <title>Marinomonas hwangdonensis sp. nov., isolated from seawater.</title>
        <authorList>
            <person name="Jung Y.T."/>
            <person name="Oh T.K."/>
            <person name="Yoon J.H."/>
        </authorList>
    </citation>
    <scope>NUCLEOTIDE SEQUENCE [LARGE SCALE GENOMIC DNA]</scope>
    <source>
        <strain evidence="2 3">HDW-15</strain>
    </source>
</reference>
<name>A0A3M8Q4X2_9GAMM</name>
<sequence>MNLTHKTLLLTAGILGASVVNASTAGVNLTNDKVQGDVNLDMGSFGINAGATHDKDKDVTAAHVGLNIQDSDSSGPLQIGIGVRLNVVDTNLEDDDLGRDRDKLSIAAGLGGWYRYTLQQANRVSIYGSLYYSPEVLSFSSNLNHMYTYEFRAEYMTMRNARAYIRYGNTVMVYEDDSRKEFNKGFSVGATVDF</sequence>
<gene>
    <name evidence="2" type="ORF">EBI00_10945</name>
</gene>
<feature type="chain" id="PRO_5017983566" description="YfaZ" evidence="1">
    <location>
        <begin position="23"/>
        <end position="194"/>
    </location>
</feature>
<dbReference type="EMBL" id="RIZG01000006">
    <property type="protein sequence ID" value="RNF49990.1"/>
    <property type="molecule type" value="Genomic_DNA"/>
</dbReference>